<dbReference type="EMBL" id="NQIK02000001">
    <property type="protein sequence ID" value="KAF7578490.1"/>
    <property type="molecule type" value="Genomic_DNA"/>
</dbReference>
<reference evidence="2" key="2">
    <citation type="submission" date="2021-05" db="EMBL/GenBank/DDBJ databases">
        <authorList>
            <person name="Moolhuijzen P.M."/>
            <person name="Moffat C.S."/>
        </authorList>
    </citation>
    <scope>NUCLEOTIDE SEQUENCE</scope>
    <source>
        <strain evidence="2">86-124</strain>
    </source>
</reference>
<reference evidence="2" key="3">
    <citation type="journal article" date="2022" name="bioRxiv">
        <title>A global pangenome for the wheat fungal pathogen Pyrenophora tritici-repentis and prediction of effector protein structural homology.</title>
        <authorList>
            <person name="Moolhuijzen P."/>
            <person name="See P.T."/>
            <person name="Shi G."/>
            <person name="Powell H.R."/>
            <person name="Cockram J."/>
            <person name="Jorgensen L.N."/>
            <person name="Benslimane H."/>
            <person name="Strelkov S.E."/>
            <person name="Turner J."/>
            <person name="Liu Z."/>
            <person name="Moffat C.S."/>
        </authorList>
    </citation>
    <scope>NUCLEOTIDE SEQUENCE</scope>
    <source>
        <strain evidence="2">86-124</strain>
    </source>
</reference>
<proteinExistence type="predicted"/>
<sequence length="324" mass="35973">MSSQTSAPGNAANAFEDLTGISTSSFSNPYDALIAACEDDPARIQEKYHLHRTTRNAQQKAKMLDPGFSGVNIDPILLRLCDPAVEPGFKDPRHCFVFWGRPTQKVKEMIHRVQQELLTVAPNLWLMPQDRLHITALEVTHSKTAPEIQELVDAVKDKIPAITDYTYGHRTRLIKPLIGYDASALALSFVPAAGEGLHPGRTSEDDKFTYHHLRRDLFSLCRDAGLKVESRYVVPSSHLTIGRFIYSKDLADKDGTPDAQKMAALIGKIEEINGWLQKEFWPEHNDGKIPEGGEFNVGQEKGLHCDTGALWYGGGDAVHLGKGY</sequence>
<dbReference type="Gene3D" id="3.90.1140.10">
    <property type="entry name" value="Cyclic phosphodiesterase"/>
    <property type="match status" value="1"/>
</dbReference>
<keyword evidence="4" id="KW-1185">Reference proteome</keyword>
<dbReference type="Proteomes" id="UP000249757">
    <property type="component" value="Unassembled WGS sequence"/>
</dbReference>
<protein>
    <submittedName>
        <fullName evidence="1">Uncharacterized protein</fullName>
    </submittedName>
</protein>
<dbReference type="SUPFAM" id="SSF55144">
    <property type="entry name" value="LigT-like"/>
    <property type="match status" value="1"/>
</dbReference>
<dbReference type="EMBL" id="NRDI02000003">
    <property type="protein sequence ID" value="KAI1517823.1"/>
    <property type="molecule type" value="Genomic_DNA"/>
</dbReference>
<name>A0A2W1EQP8_9PLEO</name>
<reference evidence="1 3" key="1">
    <citation type="journal article" date="2018" name="BMC Genomics">
        <title>Comparative genomics of the wheat fungal pathogen Pyrenophora tritici-repentis reveals chromosomal variations and genome plasticity.</title>
        <authorList>
            <person name="Moolhuijzen P."/>
            <person name="See P.T."/>
            <person name="Hane J.K."/>
            <person name="Shi G."/>
            <person name="Liu Z."/>
            <person name="Oliver R.P."/>
            <person name="Moffat C.S."/>
        </authorList>
    </citation>
    <scope>NUCLEOTIDE SEQUENCE [LARGE SCALE GENOMIC DNA]</scope>
    <source>
        <strain evidence="1">M4</strain>
    </source>
</reference>
<dbReference type="AlphaFoldDB" id="A0A2W1EQP8"/>
<reference evidence="4" key="4">
    <citation type="journal article" date="2022" name="Microb. Genom.">
        <title>A global pangenome for the wheat fungal pathogen Pyrenophora tritici-repentis and prediction of effector protein structural homology.</title>
        <authorList>
            <person name="Moolhuijzen P.M."/>
            <person name="See P.T."/>
            <person name="Shi G."/>
            <person name="Powell H.R."/>
            <person name="Cockram J."/>
            <person name="Jorgensen L.N."/>
            <person name="Benslimane H."/>
            <person name="Strelkov S.E."/>
            <person name="Turner J."/>
            <person name="Liu Z."/>
            <person name="Moffat C.S."/>
        </authorList>
    </citation>
    <scope>NUCLEOTIDE SEQUENCE [LARGE SCALE GENOMIC DNA]</scope>
</reference>
<dbReference type="InterPro" id="IPR009097">
    <property type="entry name" value="Cyclic_Pdiesterase"/>
</dbReference>
<accession>A0A2W1EQP8</accession>
<comment type="caution">
    <text evidence="1">The sequence shown here is derived from an EMBL/GenBank/DDBJ whole genome shotgun (WGS) entry which is preliminary data.</text>
</comment>
<evidence type="ECO:0000313" key="2">
    <source>
        <dbReference type="EMBL" id="KAI1517823.1"/>
    </source>
</evidence>
<evidence type="ECO:0000313" key="4">
    <source>
        <dbReference type="Proteomes" id="UP000249757"/>
    </source>
</evidence>
<dbReference type="Proteomes" id="UP000245464">
    <property type="component" value="Chromosome 1"/>
</dbReference>
<organism evidence="1 3">
    <name type="scientific">Pyrenophora tritici-repentis</name>
    <dbReference type="NCBI Taxonomy" id="45151"/>
    <lineage>
        <taxon>Eukaryota</taxon>
        <taxon>Fungi</taxon>
        <taxon>Dikarya</taxon>
        <taxon>Ascomycota</taxon>
        <taxon>Pezizomycotina</taxon>
        <taxon>Dothideomycetes</taxon>
        <taxon>Pleosporomycetidae</taxon>
        <taxon>Pleosporales</taxon>
        <taxon>Pleosporineae</taxon>
        <taxon>Pleosporaceae</taxon>
        <taxon>Pyrenophora</taxon>
    </lineage>
</organism>
<evidence type="ECO:0000313" key="3">
    <source>
        <dbReference type="Proteomes" id="UP000245464"/>
    </source>
</evidence>
<gene>
    <name evidence="2" type="ORF">Ptr86124_003124</name>
    <name evidence="1" type="ORF">PtrM4_027300</name>
</gene>
<evidence type="ECO:0000313" key="1">
    <source>
        <dbReference type="EMBL" id="KAF7578490.1"/>
    </source>
</evidence>